<sequence length="146" mass="15653">MEMEESLVIRPATAADAPAVAALLTDFNGEPTDAAAAARRMAAMEGTETVLLALRGGAAVGLCSLRVVPFLSADHPYAEVTELYVAPQHRRQGIARRLMAEAEALARAKGAPAVYLLTGFRNETAQAFYRSIGYGDYALAMRRRLV</sequence>
<dbReference type="PROSITE" id="PS51186">
    <property type="entry name" value="GNAT"/>
    <property type="match status" value="1"/>
</dbReference>
<evidence type="ECO:0000313" key="4">
    <source>
        <dbReference type="EMBL" id="MBY6276761.1"/>
    </source>
</evidence>
<dbReference type="InterPro" id="IPR017255">
    <property type="entry name" value="AcTrfase_GNAT_prd"/>
</dbReference>
<evidence type="ECO:0000256" key="1">
    <source>
        <dbReference type="ARBA" id="ARBA00022679"/>
    </source>
</evidence>
<keyword evidence="2" id="KW-0012">Acyltransferase</keyword>
<dbReference type="CDD" id="cd04301">
    <property type="entry name" value="NAT_SF"/>
    <property type="match status" value="1"/>
</dbReference>
<dbReference type="Pfam" id="PF00583">
    <property type="entry name" value="Acetyltransf_1"/>
    <property type="match status" value="1"/>
</dbReference>
<organism evidence="4 5">
    <name type="scientific">Symbiobacterium thermophilum</name>
    <dbReference type="NCBI Taxonomy" id="2734"/>
    <lineage>
        <taxon>Bacteria</taxon>
        <taxon>Bacillati</taxon>
        <taxon>Bacillota</taxon>
        <taxon>Clostridia</taxon>
        <taxon>Eubacteriales</taxon>
        <taxon>Symbiobacteriaceae</taxon>
        <taxon>Symbiobacterium</taxon>
    </lineage>
</organism>
<accession>A0A953IAQ7</accession>
<gene>
    <name evidence="4" type="ORF">CWE10_11225</name>
</gene>
<dbReference type="PIRSF" id="PIRSF037663">
    <property type="entry name" value="Acetyltransf_GNAT_prd"/>
    <property type="match status" value="1"/>
</dbReference>
<evidence type="ECO:0000259" key="3">
    <source>
        <dbReference type="PROSITE" id="PS51186"/>
    </source>
</evidence>
<proteinExistence type="predicted"/>
<name>A0A953IAQ7_SYMTR</name>
<dbReference type="Proteomes" id="UP000732377">
    <property type="component" value="Unassembled WGS sequence"/>
</dbReference>
<dbReference type="Gene3D" id="3.40.630.30">
    <property type="match status" value="1"/>
</dbReference>
<dbReference type="GO" id="GO:0016747">
    <property type="term" value="F:acyltransferase activity, transferring groups other than amino-acyl groups"/>
    <property type="evidence" value="ECO:0007669"/>
    <property type="project" value="InterPro"/>
</dbReference>
<dbReference type="InterPro" id="IPR000182">
    <property type="entry name" value="GNAT_dom"/>
</dbReference>
<dbReference type="EMBL" id="PIUK01000107">
    <property type="protein sequence ID" value="MBY6276761.1"/>
    <property type="molecule type" value="Genomic_DNA"/>
</dbReference>
<comment type="caution">
    <text evidence="4">The sequence shown here is derived from an EMBL/GenBank/DDBJ whole genome shotgun (WGS) entry which is preliminary data.</text>
</comment>
<dbReference type="SUPFAM" id="SSF55729">
    <property type="entry name" value="Acyl-CoA N-acyltransferases (Nat)"/>
    <property type="match status" value="1"/>
</dbReference>
<evidence type="ECO:0000313" key="5">
    <source>
        <dbReference type="Proteomes" id="UP000732377"/>
    </source>
</evidence>
<dbReference type="PANTHER" id="PTHR43877">
    <property type="entry name" value="AMINOALKYLPHOSPHONATE N-ACETYLTRANSFERASE-RELATED-RELATED"/>
    <property type="match status" value="1"/>
</dbReference>
<feature type="domain" description="N-acetyltransferase" evidence="3">
    <location>
        <begin position="7"/>
        <end position="146"/>
    </location>
</feature>
<dbReference type="AlphaFoldDB" id="A0A953IAQ7"/>
<protein>
    <submittedName>
        <fullName evidence="4">N-acetyltransferase</fullName>
    </submittedName>
</protein>
<keyword evidence="1" id="KW-0808">Transferase</keyword>
<dbReference type="InterPro" id="IPR050832">
    <property type="entry name" value="Bact_Acetyltransf"/>
</dbReference>
<evidence type="ECO:0000256" key="2">
    <source>
        <dbReference type="ARBA" id="ARBA00023315"/>
    </source>
</evidence>
<dbReference type="PANTHER" id="PTHR43877:SF2">
    <property type="entry name" value="AMINOALKYLPHOSPHONATE N-ACETYLTRANSFERASE-RELATED"/>
    <property type="match status" value="1"/>
</dbReference>
<reference evidence="4" key="1">
    <citation type="submission" date="2017-11" db="EMBL/GenBank/DDBJ databases">
        <title>Three new genomes from thermophilic consortium.</title>
        <authorList>
            <person name="Quaggio R."/>
            <person name="Amgarten D."/>
            <person name="Setubal J.C."/>
        </authorList>
    </citation>
    <scope>NUCLEOTIDE SEQUENCE</scope>
    <source>
        <strain evidence="4">ZCTH01-B2</strain>
    </source>
</reference>
<dbReference type="InterPro" id="IPR016181">
    <property type="entry name" value="Acyl_CoA_acyltransferase"/>
</dbReference>